<feature type="transmembrane region" description="Helical" evidence="6">
    <location>
        <begin position="93"/>
        <end position="116"/>
    </location>
</feature>
<evidence type="ECO:0000256" key="2">
    <source>
        <dbReference type="ARBA" id="ARBA00022475"/>
    </source>
</evidence>
<keyword evidence="2" id="KW-1003">Cell membrane</keyword>
<comment type="subcellular location">
    <subcellularLocation>
        <location evidence="1">Cell membrane</location>
        <topology evidence="1">Multi-pass membrane protein</topology>
    </subcellularLocation>
</comment>
<feature type="transmembrane region" description="Helical" evidence="6">
    <location>
        <begin position="335"/>
        <end position="356"/>
    </location>
</feature>
<dbReference type="RefSeq" id="WP_130168470.1">
    <property type="nucleotide sequence ID" value="NZ_SGSQ01000012.1"/>
</dbReference>
<gene>
    <name evidence="7" type="ORF">EXU28_08995</name>
</gene>
<dbReference type="EMBL" id="SGSQ01000012">
    <property type="protein sequence ID" value="RZG46422.1"/>
    <property type="molecule type" value="Genomic_DNA"/>
</dbReference>
<feature type="transmembrane region" description="Helical" evidence="6">
    <location>
        <begin position="21"/>
        <end position="39"/>
    </location>
</feature>
<protein>
    <submittedName>
        <fullName evidence="7">Flippase</fullName>
    </submittedName>
</protein>
<dbReference type="InterPro" id="IPR050833">
    <property type="entry name" value="Poly_Biosynth_Transport"/>
</dbReference>
<keyword evidence="3 6" id="KW-0812">Transmembrane</keyword>
<accession>A0A4Q7AJ06</accession>
<feature type="transmembrane region" description="Helical" evidence="6">
    <location>
        <begin position="128"/>
        <end position="148"/>
    </location>
</feature>
<comment type="caution">
    <text evidence="7">The sequence shown here is derived from an EMBL/GenBank/DDBJ whole genome shotgun (WGS) entry which is preliminary data.</text>
</comment>
<dbReference type="Pfam" id="PF01943">
    <property type="entry name" value="Polysacc_synt"/>
    <property type="match status" value="1"/>
</dbReference>
<dbReference type="PANTHER" id="PTHR30250">
    <property type="entry name" value="PST FAMILY PREDICTED COLANIC ACID TRANSPORTER"/>
    <property type="match status" value="1"/>
</dbReference>
<feature type="transmembrane region" description="Helical" evidence="6">
    <location>
        <begin position="368"/>
        <end position="390"/>
    </location>
</feature>
<feature type="transmembrane region" description="Helical" evidence="6">
    <location>
        <begin position="181"/>
        <end position="203"/>
    </location>
</feature>
<keyword evidence="8" id="KW-1185">Reference proteome</keyword>
<feature type="transmembrane region" description="Helical" evidence="6">
    <location>
        <begin position="51"/>
        <end position="72"/>
    </location>
</feature>
<evidence type="ECO:0000256" key="3">
    <source>
        <dbReference type="ARBA" id="ARBA00022692"/>
    </source>
</evidence>
<organism evidence="7 8">
    <name type="scientific">Acinetobacter wuhouensis</name>
    <dbReference type="NCBI Taxonomy" id="1879050"/>
    <lineage>
        <taxon>Bacteria</taxon>
        <taxon>Pseudomonadati</taxon>
        <taxon>Pseudomonadota</taxon>
        <taxon>Gammaproteobacteria</taxon>
        <taxon>Moraxellales</taxon>
        <taxon>Moraxellaceae</taxon>
        <taxon>Acinetobacter</taxon>
    </lineage>
</organism>
<evidence type="ECO:0000313" key="8">
    <source>
        <dbReference type="Proteomes" id="UP000293863"/>
    </source>
</evidence>
<dbReference type="PANTHER" id="PTHR30250:SF11">
    <property type="entry name" value="O-ANTIGEN TRANSPORTER-RELATED"/>
    <property type="match status" value="1"/>
</dbReference>
<dbReference type="GO" id="GO:0005886">
    <property type="term" value="C:plasma membrane"/>
    <property type="evidence" value="ECO:0007669"/>
    <property type="project" value="UniProtKB-SubCell"/>
</dbReference>
<proteinExistence type="predicted"/>
<evidence type="ECO:0000256" key="4">
    <source>
        <dbReference type="ARBA" id="ARBA00022989"/>
    </source>
</evidence>
<feature type="transmembrane region" description="Helical" evidence="6">
    <location>
        <begin position="265"/>
        <end position="281"/>
    </location>
</feature>
<feature type="transmembrane region" description="Helical" evidence="6">
    <location>
        <begin position="155"/>
        <end position="175"/>
    </location>
</feature>
<feature type="transmembrane region" description="Helical" evidence="6">
    <location>
        <begin position="229"/>
        <end position="250"/>
    </location>
</feature>
<keyword evidence="4 6" id="KW-1133">Transmembrane helix</keyword>
<dbReference type="CDD" id="cd13128">
    <property type="entry name" value="MATE_Wzx_like"/>
    <property type="match status" value="1"/>
</dbReference>
<evidence type="ECO:0000256" key="1">
    <source>
        <dbReference type="ARBA" id="ARBA00004651"/>
    </source>
</evidence>
<sequence>MLTKLKKIIDNEEKRRFLGNFFSLATLQGLNYILPLLTLPYLVRILGAEKFGLLAFATAIVGYFIVFTDYGFNFTATREISLHRENNEKLNEIFSSVMTIKFVLFVISFLLLTVLIFSFNKFSSDPYLYYLTFGTVLGQILFPVWFFQGVEQMRYITIVNIIAKVLFTIAIFVFVKHASDYLLVPFLTSAGAVFAGIYSLIIIRKKFNIKFQVQKLSIIVKYLKGGSNLFLTSALGNLLTSSGTVILSFVSTDTIVGYYSAAEKLFRAIVGLFSPVTQALYPISCRKVIEKKSSRSYIRKLGFVIGGMALLVSISVALLSEKMMVLVYGVTFKPFGYILSVMMVWLFFSVINNIIGIQYLSASRNDKFYTISFCLAGSVTVLLNFILIPYLLINGILFSMIFGEILLTICMLALIFRYKL</sequence>
<feature type="transmembrane region" description="Helical" evidence="6">
    <location>
        <begin position="396"/>
        <end position="416"/>
    </location>
</feature>
<dbReference type="Proteomes" id="UP000293863">
    <property type="component" value="Unassembled WGS sequence"/>
</dbReference>
<keyword evidence="5 6" id="KW-0472">Membrane</keyword>
<evidence type="ECO:0000256" key="5">
    <source>
        <dbReference type="ARBA" id="ARBA00023136"/>
    </source>
</evidence>
<feature type="transmembrane region" description="Helical" evidence="6">
    <location>
        <begin position="301"/>
        <end position="320"/>
    </location>
</feature>
<evidence type="ECO:0000313" key="7">
    <source>
        <dbReference type="EMBL" id="RZG46422.1"/>
    </source>
</evidence>
<name>A0A4Q7AJ06_9GAMM</name>
<evidence type="ECO:0000256" key="6">
    <source>
        <dbReference type="SAM" id="Phobius"/>
    </source>
</evidence>
<reference evidence="7 8" key="1">
    <citation type="submission" date="2019-02" db="EMBL/GenBank/DDBJ databases">
        <title>The Batch Genome Submission of Acinetobacter spp. strains.</title>
        <authorList>
            <person name="Qin J."/>
            <person name="Hu Y."/>
            <person name="Ye H."/>
            <person name="Wei L."/>
            <person name="Feng Y."/>
            <person name="Zong Z."/>
        </authorList>
    </citation>
    <scope>NUCLEOTIDE SEQUENCE [LARGE SCALE GENOMIC DNA]</scope>
    <source>
        <strain evidence="7 8">WCHAW060049</strain>
    </source>
</reference>
<dbReference type="AlphaFoldDB" id="A0A4Q7AJ06"/>
<dbReference type="InterPro" id="IPR002797">
    <property type="entry name" value="Polysacc_synth"/>
</dbReference>